<evidence type="ECO:0000259" key="1">
    <source>
        <dbReference type="Pfam" id="PF06985"/>
    </source>
</evidence>
<dbReference type="KEGG" id="cdet:87937607"/>
<accession>A0AAX4HY96</accession>
<proteinExistence type="predicted"/>
<feature type="domain" description="Heterokaryon incompatibility" evidence="1">
    <location>
        <begin position="296"/>
        <end position="458"/>
    </location>
</feature>
<dbReference type="InterPro" id="IPR010730">
    <property type="entry name" value="HET"/>
</dbReference>
<reference evidence="3" key="1">
    <citation type="journal article" date="2023" name="bioRxiv">
        <title>Complete genome of the Medicago anthracnose fungus, Colletotrichum destructivum, reveals a mini-chromosome-like region within a core chromosome.</title>
        <authorList>
            <person name="Lapalu N."/>
            <person name="Simon A."/>
            <person name="Lu A."/>
            <person name="Plaumann P.-L."/>
            <person name="Amselem J."/>
            <person name="Pigne S."/>
            <person name="Auger A."/>
            <person name="Koch C."/>
            <person name="Dallery J.-F."/>
            <person name="O'Connell R.J."/>
        </authorList>
    </citation>
    <scope>NUCLEOTIDE SEQUENCE [LARGE SCALE GENOMIC DNA]</scope>
    <source>
        <strain evidence="3">CBS 520.97</strain>
    </source>
</reference>
<keyword evidence="3" id="KW-1185">Reference proteome</keyword>
<evidence type="ECO:0000313" key="2">
    <source>
        <dbReference type="EMBL" id="WQF76090.1"/>
    </source>
</evidence>
<dbReference type="AlphaFoldDB" id="A0AAX4HY96"/>
<dbReference type="EMBL" id="CP137305">
    <property type="protein sequence ID" value="WQF76090.1"/>
    <property type="molecule type" value="Genomic_DNA"/>
</dbReference>
<dbReference type="PANTHER" id="PTHR33112:SF16">
    <property type="entry name" value="HETEROKARYON INCOMPATIBILITY DOMAIN-CONTAINING PROTEIN"/>
    <property type="match status" value="1"/>
</dbReference>
<dbReference type="Pfam" id="PF06985">
    <property type="entry name" value="HET"/>
    <property type="match status" value="1"/>
</dbReference>
<name>A0AAX4HY96_9PEZI</name>
<dbReference type="PANTHER" id="PTHR33112">
    <property type="entry name" value="DOMAIN PROTEIN, PUTATIVE-RELATED"/>
    <property type="match status" value="1"/>
</dbReference>
<organism evidence="2 3">
    <name type="scientific">Colletotrichum destructivum</name>
    <dbReference type="NCBI Taxonomy" id="34406"/>
    <lineage>
        <taxon>Eukaryota</taxon>
        <taxon>Fungi</taxon>
        <taxon>Dikarya</taxon>
        <taxon>Ascomycota</taxon>
        <taxon>Pezizomycotina</taxon>
        <taxon>Sordariomycetes</taxon>
        <taxon>Hypocreomycetidae</taxon>
        <taxon>Glomerellales</taxon>
        <taxon>Glomerellaceae</taxon>
        <taxon>Colletotrichum</taxon>
        <taxon>Colletotrichum destructivum species complex</taxon>
    </lineage>
</organism>
<dbReference type="Proteomes" id="UP001322277">
    <property type="component" value="Chromosome 1"/>
</dbReference>
<dbReference type="RefSeq" id="XP_062773314.1">
    <property type="nucleotide sequence ID" value="XM_062917263.1"/>
</dbReference>
<dbReference type="GeneID" id="87937607"/>
<gene>
    <name evidence="2" type="ORF">CDEST_01104</name>
</gene>
<protein>
    <submittedName>
        <fullName evidence="2">Heterokaryon incompatibility</fullName>
    </submittedName>
</protein>
<evidence type="ECO:0000313" key="3">
    <source>
        <dbReference type="Proteomes" id="UP001322277"/>
    </source>
</evidence>
<sequence>MKTAHREPHDDAAEEIKWEILRLKNEAVSDDTKGHSCEHCQIFIIRLRPVVNHSSEHGGKTLHFDTTDQEVFNMAASGCAFWSMIRERIVYLQLKEKVEQEPERVFFDREKHGFQLSDKHYEDLAVSLGGLEGRKFLRLHHNSVVDWIRPRKHIFTNSSMCQKLPPPSPYQKRILVQLIMSFSRVRWNSFCVDVRLGVFKSPTETGLIEQRASFLALVPPVNIAEAYENTVASPINLLPNSPTTFALIKNWLRRCEVQHKCGILNLPSLMPSLILKVLSRDSAILIQVPSNMIERYLALSYCWGRGTQKLLLNKDNKSALMSGISIPQLDPTIRDAMITTYELGYELLWIDAVCILQDDEDFKARELSRMGDIYRCASFTIVASAAKEVSEGFLAKRASTMEKLVPADKQSQLVFKMEANWHYRSSADPAPFPVILRPGPKGMDSQEPWYRRAWTLQEALFSRRQLQYRESQTTWICYCTEQKAQQYDGWMDAKWHCDPGYGDAGILEEVTELLWNHLKPAHVSTIHDCWYRLVTAYCDREMTHQTDRLPAISAIAREFAFISGDEYHYGLWKSDLVMGLGWKVKAGSPPSREGRAAAGSRPAPSWSWASVSCGITWLSLDPRKKSKDFDVLGCYINLSLPRGLSGEVQATDIHIRGLIVSLSPIPKLYAESQGVRSVDGLFYIHLDYTDDDRLWADSGSKAELLVLSTKTKLVNGIVLVEKGTGRYVRVGTFETVQYWERRGAVGWSTKKEYLAQVRRFFGGKENIRELVLV</sequence>